<evidence type="ECO:0000256" key="2">
    <source>
        <dbReference type="ARBA" id="ARBA00004648"/>
    </source>
</evidence>
<dbReference type="Proteomes" id="UP000324897">
    <property type="component" value="Chromosome 1"/>
</dbReference>
<dbReference type="GO" id="GO:0005506">
    <property type="term" value="F:iron ion binding"/>
    <property type="evidence" value="ECO:0007669"/>
    <property type="project" value="InterPro"/>
</dbReference>
<dbReference type="PROSITE" id="PS51471">
    <property type="entry name" value="FE2OG_OXY"/>
    <property type="match status" value="1"/>
</dbReference>
<keyword evidence="8" id="KW-0735">Signal-anchor</keyword>
<evidence type="ECO:0000256" key="3">
    <source>
        <dbReference type="ARBA" id="ARBA00006511"/>
    </source>
</evidence>
<comment type="similarity">
    <text evidence="3">Belongs to the P4HA family.</text>
</comment>
<keyword evidence="7" id="KW-0223">Dioxygenase</keyword>
<dbReference type="GO" id="GO:0005789">
    <property type="term" value="C:endoplasmic reticulum membrane"/>
    <property type="evidence" value="ECO:0007669"/>
    <property type="project" value="UniProtKB-SubCell"/>
</dbReference>
<evidence type="ECO:0000256" key="1">
    <source>
        <dbReference type="ARBA" id="ARBA00001961"/>
    </source>
</evidence>
<dbReference type="Gramene" id="TVU31041">
    <property type="protein sequence ID" value="TVU31041"/>
    <property type="gene ID" value="EJB05_22706"/>
</dbReference>
<dbReference type="Gene3D" id="2.60.120.620">
    <property type="entry name" value="q2cbj1_9rhob like domain"/>
    <property type="match status" value="1"/>
</dbReference>
<name>A0A5J9V6M5_9POAL</name>
<accession>A0A5J9V6M5</accession>
<protein>
    <recommendedName>
        <fullName evidence="4">procollagen-proline 4-dioxygenase</fullName>
        <ecNumber evidence="4">1.14.11.2</ecNumber>
    </recommendedName>
</protein>
<keyword evidence="6" id="KW-0479">Metal-binding</keyword>
<evidence type="ECO:0000256" key="15">
    <source>
        <dbReference type="SAM" id="SignalP"/>
    </source>
</evidence>
<evidence type="ECO:0000256" key="12">
    <source>
        <dbReference type="ARBA" id="ARBA00023136"/>
    </source>
</evidence>
<evidence type="ECO:0000259" key="16">
    <source>
        <dbReference type="PROSITE" id="PS51471"/>
    </source>
</evidence>
<evidence type="ECO:0000256" key="4">
    <source>
        <dbReference type="ARBA" id="ARBA00012269"/>
    </source>
</evidence>
<dbReference type="SMART" id="SM00702">
    <property type="entry name" value="P4Hc"/>
    <property type="match status" value="1"/>
</dbReference>
<comment type="cofactor">
    <cofactor evidence="1">
        <name>L-ascorbate</name>
        <dbReference type="ChEBI" id="CHEBI:38290"/>
    </cofactor>
</comment>
<feature type="domain" description="Fe2OG dioxygenase" evidence="16">
    <location>
        <begin position="140"/>
        <end position="262"/>
    </location>
</feature>
<evidence type="ECO:0000313" key="19">
    <source>
        <dbReference type="Proteomes" id="UP000324897"/>
    </source>
</evidence>
<feature type="signal peptide" evidence="15">
    <location>
        <begin position="1"/>
        <end position="22"/>
    </location>
</feature>
<sequence length="319" mass="35485">MALRHFHLLLAAALALRLVVDGVPAAAASAGAFDPSRVVQLSWRPRAFLHKGFLSDAECDHLIVLAKDKLEKSMVADNESWEERPERGAHQLRHVSGEKADEKDVPFRLVAIVTRVSMVDEVVTRIEERIAAWTFLPPENGESIQILHYQNGEKYEPHFDYFHDKKNQVLGGHRIATVLMYLSNVEKGGETIFPNAEGKLTQHKDGTWSDCARNGYAVKPVKGDALLFFSLHPDATTDPDSLHGSCPVIEGQKWSATKWIHVRSFDLPVKQTGSEECEDENALCPQWAAVGECAKNPNYMVGTKEAPGFCRKSCKVCAQ</sequence>
<dbReference type="SMART" id="SM00254">
    <property type="entry name" value="ShKT"/>
    <property type="match status" value="1"/>
</dbReference>
<evidence type="ECO:0000259" key="17">
    <source>
        <dbReference type="PROSITE" id="PS51670"/>
    </source>
</evidence>
<dbReference type="FunFam" id="2.60.120.620:FF:000002">
    <property type="entry name" value="Prolyl 4-hydroxylase 4"/>
    <property type="match status" value="1"/>
</dbReference>
<comment type="catalytic activity">
    <reaction evidence="14">
        <text>L-prolyl-[collagen] + 2-oxoglutarate + O2 = trans-4-hydroxy-L-prolyl-[collagen] + succinate + CO2</text>
        <dbReference type="Rhea" id="RHEA:18945"/>
        <dbReference type="Rhea" id="RHEA-COMP:11676"/>
        <dbReference type="Rhea" id="RHEA-COMP:11680"/>
        <dbReference type="ChEBI" id="CHEBI:15379"/>
        <dbReference type="ChEBI" id="CHEBI:16526"/>
        <dbReference type="ChEBI" id="CHEBI:16810"/>
        <dbReference type="ChEBI" id="CHEBI:30031"/>
        <dbReference type="ChEBI" id="CHEBI:50342"/>
        <dbReference type="ChEBI" id="CHEBI:61965"/>
        <dbReference type="EC" id="1.14.11.2"/>
    </reaction>
</comment>
<keyword evidence="12" id="KW-0472">Membrane</keyword>
<dbReference type="Pfam" id="PF13640">
    <property type="entry name" value="2OG-FeII_Oxy_3"/>
    <property type="match status" value="1"/>
</dbReference>
<keyword evidence="15" id="KW-0732">Signal</keyword>
<keyword evidence="10" id="KW-0560">Oxidoreductase</keyword>
<dbReference type="InterPro" id="IPR003582">
    <property type="entry name" value="ShKT_dom"/>
</dbReference>
<organism evidence="18 19">
    <name type="scientific">Eragrostis curvula</name>
    <name type="common">weeping love grass</name>
    <dbReference type="NCBI Taxonomy" id="38414"/>
    <lineage>
        <taxon>Eukaryota</taxon>
        <taxon>Viridiplantae</taxon>
        <taxon>Streptophyta</taxon>
        <taxon>Embryophyta</taxon>
        <taxon>Tracheophyta</taxon>
        <taxon>Spermatophyta</taxon>
        <taxon>Magnoliopsida</taxon>
        <taxon>Liliopsida</taxon>
        <taxon>Poales</taxon>
        <taxon>Poaceae</taxon>
        <taxon>PACMAD clade</taxon>
        <taxon>Chloridoideae</taxon>
        <taxon>Eragrostideae</taxon>
        <taxon>Eragrostidinae</taxon>
        <taxon>Eragrostis</taxon>
    </lineage>
</organism>
<dbReference type="AlphaFoldDB" id="A0A5J9V6M5"/>
<gene>
    <name evidence="18" type="ORF">EJB05_22706</name>
</gene>
<feature type="domain" description="ShKT" evidence="17">
    <location>
        <begin position="277"/>
        <end position="317"/>
    </location>
</feature>
<keyword evidence="11" id="KW-0408">Iron</keyword>
<dbReference type="InterPro" id="IPR005123">
    <property type="entry name" value="Oxoglu/Fe-dep_dioxygenase_dom"/>
</dbReference>
<reference evidence="18 19" key="1">
    <citation type="journal article" date="2019" name="Sci. Rep.">
        <title>A high-quality genome of Eragrostis curvula grass provides insights into Poaceae evolution and supports new strategies to enhance forage quality.</title>
        <authorList>
            <person name="Carballo J."/>
            <person name="Santos B.A.C.M."/>
            <person name="Zappacosta D."/>
            <person name="Garbus I."/>
            <person name="Selva J.P."/>
            <person name="Gallo C.A."/>
            <person name="Diaz A."/>
            <person name="Albertini E."/>
            <person name="Caccamo M."/>
            <person name="Echenique V."/>
        </authorList>
    </citation>
    <scope>NUCLEOTIDE SEQUENCE [LARGE SCALE GENOMIC DNA]</scope>
    <source>
        <strain evidence="19">cv. Victoria</strain>
        <tissue evidence="18">Leaf</tissue>
    </source>
</reference>
<dbReference type="PANTHER" id="PTHR10869:SF238">
    <property type="entry name" value="PROLYL 4-HYDROXYLASE 6-RELATED"/>
    <property type="match status" value="1"/>
</dbReference>
<dbReference type="EMBL" id="RWGY01000011">
    <property type="protein sequence ID" value="TVU31041.1"/>
    <property type="molecule type" value="Genomic_DNA"/>
</dbReference>
<dbReference type="OrthoDB" id="420380at2759"/>
<dbReference type="GO" id="GO:0004656">
    <property type="term" value="F:procollagen-proline 4-dioxygenase activity"/>
    <property type="evidence" value="ECO:0007669"/>
    <property type="project" value="UniProtKB-EC"/>
</dbReference>
<dbReference type="GO" id="GO:0031418">
    <property type="term" value="F:L-ascorbic acid binding"/>
    <property type="evidence" value="ECO:0007669"/>
    <property type="project" value="InterPro"/>
</dbReference>
<dbReference type="InterPro" id="IPR044862">
    <property type="entry name" value="Pro_4_hyd_alph_FE2OG_OXY"/>
</dbReference>
<dbReference type="PANTHER" id="PTHR10869">
    <property type="entry name" value="PROLYL 4-HYDROXYLASE ALPHA SUBUNIT"/>
    <property type="match status" value="1"/>
</dbReference>
<evidence type="ECO:0000256" key="10">
    <source>
        <dbReference type="ARBA" id="ARBA00023002"/>
    </source>
</evidence>
<keyword evidence="9" id="KW-1133">Transmembrane helix</keyword>
<dbReference type="EC" id="1.14.11.2" evidence="4"/>
<dbReference type="InterPro" id="IPR045054">
    <property type="entry name" value="P4HA-like"/>
</dbReference>
<keyword evidence="5" id="KW-0812">Transmembrane</keyword>
<comment type="subcellular location">
    <subcellularLocation>
        <location evidence="2">Endoplasmic reticulum membrane</location>
        <topology evidence="2">Single-pass type II membrane protein</topology>
    </subcellularLocation>
</comment>
<evidence type="ECO:0000313" key="18">
    <source>
        <dbReference type="EMBL" id="TVU31041.1"/>
    </source>
</evidence>
<evidence type="ECO:0000256" key="6">
    <source>
        <dbReference type="ARBA" id="ARBA00022723"/>
    </source>
</evidence>
<keyword evidence="13" id="KW-0325">Glycoprotein</keyword>
<evidence type="ECO:0000256" key="14">
    <source>
        <dbReference type="ARBA" id="ARBA00049169"/>
    </source>
</evidence>
<evidence type="ECO:0000256" key="7">
    <source>
        <dbReference type="ARBA" id="ARBA00022964"/>
    </source>
</evidence>
<evidence type="ECO:0000256" key="5">
    <source>
        <dbReference type="ARBA" id="ARBA00022692"/>
    </source>
</evidence>
<keyword evidence="19" id="KW-1185">Reference proteome</keyword>
<dbReference type="PROSITE" id="PS51670">
    <property type="entry name" value="SHKT"/>
    <property type="match status" value="1"/>
</dbReference>
<evidence type="ECO:0000256" key="11">
    <source>
        <dbReference type="ARBA" id="ARBA00023004"/>
    </source>
</evidence>
<evidence type="ECO:0000256" key="13">
    <source>
        <dbReference type="ARBA" id="ARBA00023180"/>
    </source>
</evidence>
<proteinExistence type="inferred from homology"/>
<comment type="caution">
    <text evidence="18">The sequence shown here is derived from an EMBL/GenBank/DDBJ whole genome shotgun (WGS) entry which is preliminary data.</text>
</comment>
<evidence type="ECO:0000256" key="9">
    <source>
        <dbReference type="ARBA" id="ARBA00022989"/>
    </source>
</evidence>
<feature type="chain" id="PRO_5023871675" description="procollagen-proline 4-dioxygenase" evidence="15">
    <location>
        <begin position="23"/>
        <end position="319"/>
    </location>
</feature>
<evidence type="ECO:0000256" key="8">
    <source>
        <dbReference type="ARBA" id="ARBA00022968"/>
    </source>
</evidence>
<dbReference type="InterPro" id="IPR006620">
    <property type="entry name" value="Pro_4_hyd_alph"/>
</dbReference>